<dbReference type="EMBL" id="JARJCM010000077">
    <property type="protein sequence ID" value="KAJ7031947.1"/>
    <property type="molecule type" value="Genomic_DNA"/>
</dbReference>
<proteinExistence type="predicted"/>
<evidence type="ECO:0000313" key="1">
    <source>
        <dbReference type="EMBL" id="KAJ7031947.1"/>
    </source>
</evidence>
<name>A0AAD6SUC3_9AGAR</name>
<evidence type="ECO:0000313" key="2">
    <source>
        <dbReference type="Proteomes" id="UP001218188"/>
    </source>
</evidence>
<protein>
    <submittedName>
        <fullName evidence="1">Uncharacterized protein</fullName>
    </submittedName>
</protein>
<gene>
    <name evidence="1" type="ORF">C8F04DRAFT_1396869</name>
</gene>
<accession>A0AAD6SUC3</accession>
<comment type="caution">
    <text evidence="1">The sequence shown here is derived from an EMBL/GenBank/DDBJ whole genome shotgun (WGS) entry which is preliminary data.</text>
</comment>
<reference evidence="1" key="1">
    <citation type="submission" date="2023-03" db="EMBL/GenBank/DDBJ databases">
        <title>Massive genome expansion in bonnet fungi (Mycena s.s.) driven by repeated elements and novel gene families across ecological guilds.</title>
        <authorList>
            <consortium name="Lawrence Berkeley National Laboratory"/>
            <person name="Harder C.B."/>
            <person name="Miyauchi S."/>
            <person name="Viragh M."/>
            <person name="Kuo A."/>
            <person name="Thoen E."/>
            <person name="Andreopoulos B."/>
            <person name="Lu D."/>
            <person name="Skrede I."/>
            <person name="Drula E."/>
            <person name="Henrissat B."/>
            <person name="Morin E."/>
            <person name="Kohler A."/>
            <person name="Barry K."/>
            <person name="LaButti K."/>
            <person name="Morin E."/>
            <person name="Salamov A."/>
            <person name="Lipzen A."/>
            <person name="Mereny Z."/>
            <person name="Hegedus B."/>
            <person name="Baldrian P."/>
            <person name="Stursova M."/>
            <person name="Weitz H."/>
            <person name="Taylor A."/>
            <person name="Grigoriev I.V."/>
            <person name="Nagy L.G."/>
            <person name="Martin F."/>
            <person name="Kauserud H."/>
        </authorList>
    </citation>
    <scope>NUCLEOTIDE SEQUENCE</scope>
    <source>
        <strain evidence="1">CBHHK200</strain>
    </source>
</reference>
<sequence>MVVARTEDLASTCPLSFNRTAQMSSCPFCGFLPSIPLSSNPMLAEFLLHDEWADLFQTTGIHNDTHFRVLLGMQSADRVAFFGRFVSRRLTAVDSMVLARSLDEFAAEHSWAGLALKQIARKKHGMGFESFLSKSTSIKLVAHSMRFSTEQYEFLEAHITQSIPWYLNIHLAFEDQDLLQVQALSRKVCESYPIFKQYEDAWPIRVIIRRVLGKSGMAYDLPASTCAASFTFDFARSQGFGCVQQVDKSEPSFPPAHRRQHRCPRLSNYHPGARSISPTAKTRLSFLNMEEELAPIFYFLGVRDDAQFETVRRMREARKCQLLMDTEDLKLTPFQRRVMYMIFEK</sequence>
<dbReference type="Proteomes" id="UP001218188">
    <property type="component" value="Unassembled WGS sequence"/>
</dbReference>
<organism evidence="1 2">
    <name type="scientific">Mycena alexandri</name>
    <dbReference type="NCBI Taxonomy" id="1745969"/>
    <lineage>
        <taxon>Eukaryota</taxon>
        <taxon>Fungi</taxon>
        <taxon>Dikarya</taxon>
        <taxon>Basidiomycota</taxon>
        <taxon>Agaricomycotina</taxon>
        <taxon>Agaricomycetes</taxon>
        <taxon>Agaricomycetidae</taxon>
        <taxon>Agaricales</taxon>
        <taxon>Marasmiineae</taxon>
        <taxon>Mycenaceae</taxon>
        <taxon>Mycena</taxon>
    </lineage>
</organism>
<dbReference type="AlphaFoldDB" id="A0AAD6SUC3"/>
<keyword evidence="2" id="KW-1185">Reference proteome</keyword>